<dbReference type="Proteomes" id="UP001597045">
    <property type="component" value="Unassembled WGS sequence"/>
</dbReference>
<sequence length="111" mass="12613">ASDATSPVRYRMVAARVDHSAVGLEKVFWRLDGPEFFQENPPQLIVILQVPNDANGLHLKAVMRAYRRFTMFPASLRDLVRELPEGLRAFFQRGAPIQAVTRYDLSPMCLP</sequence>
<protein>
    <submittedName>
        <fullName evidence="1">Uncharacterized protein</fullName>
    </submittedName>
</protein>
<comment type="caution">
    <text evidence="1">The sequence shown here is derived from an EMBL/GenBank/DDBJ whole genome shotgun (WGS) entry which is preliminary data.</text>
</comment>
<name>A0ABW3MBN5_9PSEU</name>
<reference evidence="2" key="1">
    <citation type="journal article" date="2019" name="Int. J. Syst. Evol. Microbiol.">
        <title>The Global Catalogue of Microorganisms (GCM) 10K type strain sequencing project: providing services to taxonomists for standard genome sequencing and annotation.</title>
        <authorList>
            <consortium name="The Broad Institute Genomics Platform"/>
            <consortium name="The Broad Institute Genome Sequencing Center for Infectious Disease"/>
            <person name="Wu L."/>
            <person name="Ma J."/>
        </authorList>
    </citation>
    <scope>NUCLEOTIDE SEQUENCE [LARGE SCALE GENOMIC DNA]</scope>
    <source>
        <strain evidence="2">JCM 31486</strain>
    </source>
</reference>
<feature type="non-terminal residue" evidence="1">
    <location>
        <position position="1"/>
    </location>
</feature>
<organism evidence="1 2">
    <name type="scientific">Kibdelosporangium lantanae</name>
    <dbReference type="NCBI Taxonomy" id="1497396"/>
    <lineage>
        <taxon>Bacteria</taxon>
        <taxon>Bacillati</taxon>
        <taxon>Actinomycetota</taxon>
        <taxon>Actinomycetes</taxon>
        <taxon>Pseudonocardiales</taxon>
        <taxon>Pseudonocardiaceae</taxon>
        <taxon>Kibdelosporangium</taxon>
    </lineage>
</organism>
<evidence type="ECO:0000313" key="2">
    <source>
        <dbReference type="Proteomes" id="UP001597045"/>
    </source>
</evidence>
<accession>A0ABW3MBN5</accession>
<gene>
    <name evidence="1" type="ORF">ACFQ1S_19290</name>
</gene>
<dbReference type="EMBL" id="JBHTIS010001121">
    <property type="protein sequence ID" value="MFD1047532.1"/>
    <property type="molecule type" value="Genomic_DNA"/>
</dbReference>
<evidence type="ECO:0000313" key="1">
    <source>
        <dbReference type="EMBL" id="MFD1047532.1"/>
    </source>
</evidence>
<keyword evidence="2" id="KW-1185">Reference proteome</keyword>
<proteinExistence type="predicted"/>